<sequence>MLYPLFFKPVYKETIWGGQNLRKILNRDLPFEKTAESWEVCCHKNGMSIIENGVLKGKTLREVIDLYKQDLIGYKTLEYDRFPILIKYIDANDKLSVQVHPDDDYALKNEGDFGKTEMWYVLDAKKDAKLIYGVKKGVTKEEFKKALQEKRLEDCLNYVSVKKGDIIFIPAGTVHAILDGIVIAEIQQNSDTTYRVYDWNRVDKTGKPRELHIEKALDVIDFSMNGSVTFSNPVKMNGYCVANISRCKYFNVDEISVEYEYKDKTNGQTFFIYMCIEGNGKLIYKNGAYEIEMGKTFMLPAKEEQFSIHGRLKLLKVYL</sequence>
<feature type="domain" description="Mannose-6-phosphate isomerase cupin" evidence="8">
    <location>
        <begin position="247"/>
        <end position="318"/>
    </location>
</feature>
<protein>
    <recommendedName>
        <fullName evidence="3">Phosphohexomutase</fullName>
    </recommendedName>
    <alternativeName>
        <fullName evidence="4">Phosphomannose isomerase</fullName>
    </alternativeName>
</protein>
<dbReference type="SUPFAM" id="SSF51182">
    <property type="entry name" value="RmlC-like cupins"/>
    <property type="match status" value="1"/>
</dbReference>
<dbReference type="Pfam" id="PF20511">
    <property type="entry name" value="PMI_typeI_cat"/>
    <property type="match status" value="1"/>
</dbReference>
<dbReference type="InterPro" id="IPR049071">
    <property type="entry name" value="MPI_cupin_dom"/>
</dbReference>
<dbReference type="InterPro" id="IPR051804">
    <property type="entry name" value="Carb_Metab_Reg_Kinase/Isom"/>
</dbReference>
<feature type="binding site" evidence="5">
    <location>
        <position position="100"/>
    </location>
    <ligand>
        <name>Zn(2+)</name>
        <dbReference type="ChEBI" id="CHEBI:29105"/>
    </ligand>
</feature>
<dbReference type="AlphaFoldDB" id="A0A1H5SYW6"/>
<evidence type="ECO:0000256" key="2">
    <source>
        <dbReference type="ARBA" id="ARBA00022833"/>
    </source>
</evidence>
<dbReference type="PANTHER" id="PTHR42742:SF3">
    <property type="entry name" value="FRUCTOKINASE"/>
    <property type="match status" value="1"/>
</dbReference>
<evidence type="ECO:0000259" key="8">
    <source>
        <dbReference type="Pfam" id="PF21621"/>
    </source>
</evidence>
<dbReference type="Pfam" id="PF21621">
    <property type="entry name" value="MPI_cupin_dom"/>
    <property type="match status" value="1"/>
</dbReference>
<evidence type="ECO:0000259" key="7">
    <source>
        <dbReference type="Pfam" id="PF20511"/>
    </source>
</evidence>
<evidence type="ECO:0000313" key="10">
    <source>
        <dbReference type="Proteomes" id="UP000242850"/>
    </source>
</evidence>
<feature type="binding site" evidence="5">
    <location>
        <position position="117"/>
    </location>
    <ligand>
        <name>Zn(2+)</name>
        <dbReference type="ChEBI" id="CHEBI:29105"/>
    </ligand>
</feature>
<evidence type="ECO:0000313" key="9">
    <source>
        <dbReference type="EMBL" id="SEF55756.1"/>
    </source>
</evidence>
<dbReference type="InterPro" id="IPR014628">
    <property type="entry name" value="Man6P_isomerase_Firm_short"/>
</dbReference>
<dbReference type="GO" id="GO:0004476">
    <property type="term" value="F:mannose-6-phosphate isomerase activity"/>
    <property type="evidence" value="ECO:0007669"/>
    <property type="project" value="InterPro"/>
</dbReference>
<dbReference type="OrthoDB" id="9808275at2"/>
<evidence type="ECO:0000256" key="5">
    <source>
        <dbReference type="PIRSR" id="PIRSR036894-1"/>
    </source>
</evidence>
<feature type="domain" description="Phosphomannose isomerase type I catalytic" evidence="7">
    <location>
        <begin position="7"/>
        <end position="105"/>
    </location>
</feature>
<dbReference type="EMBL" id="FNUK01000004">
    <property type="protein sequence ID" value="SEF55756.1"/>
    <property type="molecule type" value="Genomic_DNA"/>
</dbReference>
<organism evidence="9 10">
    <name type="scientific">Caloramator fervidus</name>
    <dbReference type="NCBI Taxonomy" id="29344"/>
    <lineage>
        <taxon>Bacteria</taxon>
        <taxon>Bacillati</taxon>
        <taxon>Bacillota</taxon>
        <taxon>Clostridia</taxon>
        <taxon>Eubacteriales</taxon>
        <taxon>Clostridiaceae</taxon>
        <taxon>Caloramator</taxon>
    </lineage>
</organism>
<gene>
    <name evidence="9" type="ORF">SAMN05660865_00503</name>
</gene>
<dbReference type="PANTHER" id="PTHR42742">
    <property type="entry name" value="TRANSCRIPTIONAL REPRESSOR MPRA"/>
    <property type="match status" value="1"/>
</dbReference>
<evidence type="ECO:0000256" key="3">
    <source>
        <dbReference type="ARBA" id="ARBA00029741"/>
    </source>
</evidence>
<dbReference type="InterPro" id="IPR011051">
    <property type="entry name" value="RmlC_Cupin_sf"/>
</dbReference>
<dbReference type="PIRSF" id="PIRSF036894">
    <property type="entry name" value="PMI_Firm_short"/>
    <property type="match status" value="1"/>
</dbReference>
<keyword evidence="2 5" id="KW-0862">Zinc</keyword>
<evidence type="ECO:0000256" key="1">
    <source>
        <dbReference type="ARBA" id="ARBA00022723"/>
    </source>
</evidence>
<evidence type="ECO:0000256" key="4">
    <source>
        <dbReference type="ARBA" id="ARBA00030762"/>
    </source>
</evidence>
<feature type="active site" evidence="6">
    <location>
        <position position="195"/>
    </location>
</feature>
<keyword evidence="10" id="KW-1185">Reference proteome</keyword>
<dbReference type="Gene3D" id="2.60.120.10">
    <property type="entry name" value="Jelly Rolls"/>
    <property type="match status" value="2"/>
</dbReference>
<keyword evidence="9" id="KW-0413">Isomerase</keyword>
<dbReference type="CDD" id="cd07010">
    <property type="entry name" value="cupin_PMI_type_I_N_bac"/>
    <property type="match status" value="1"/>
</dbReference>
<dbReference type="Proteomes" id="UP000242850">
    <property type="component" value="Unassembled WGS sequence"/>
</dbReference>
<evidence type="ECO:0000256" key="6">
    <source>
        <dbReference type="PIRSR" id="PIRSR036894-2"/>
    </source>
</evidence>
<dbReference type="RefSeq" id="WP_103895512.1">
    <property type="nucleotide sequence ID" value="NZ_FNUK01000004.1"/>
</dbReference>
<dbReference type="GO" id="GO:0005975">
    <property type="term" value="P:carbohydrate metabolic process"/>
    <property type="evidence" value="ECO:0007669"/>
    <property type="project" value="InterPro"/>
</dbReference>
<dbReference type="InterPro" id="IPR014710">
    <property type="entry name" value="RmlC-like_jellyroll"/>
</dbReference>
<name>A0A1H5SYW6_9CLOT</name>
<proteinExistence type="predicted"/>
<dbReference type="GO" id="GO:0008270">
    <property type="term" value="F:zinc ion binding"/>
    <property type="evidence" value="ECO:0007669"/>
    <property type="project" value="InterPro"/>
</dbReference>
<accession>A0A1H5SYW6</accession>
<reference evidence="10" key="1">
    <citation type="submission" date="2016-10" db="EMBL/GenBank/DDBJ databases">
        <authorList>
            <person name="Varghese N."/>
            <person name="Submissions S."/>
        </authorList>
    </citation>
    <scope>NUCLEOTIDE SEQUENCE [LARGE SCALE GENOMIC DNA]</scope>
    <source>
        <strain evidence="10">DSM 5463</strain>
    </source>
</reference>
<dbReference type="InterPro" id="IPR046457">
    <property type="entry name" value="PMI_typeI_cat"/>
</dbReference>
<feature type="binding site" evidence="5">
    <location>
        <position position="175"/>
    </location>
    <ligand>
        <name>Zn(2+)</name>
        <dbReference type="ChEBI" id="CHEBI:29105"/>
    </ligand>
</feature>
<keyword evidence="1 5" id="KW-0479">Metal-binding</keyword>
<comment type="cofactor">
    <cofactor evidence="5">
        <name>Zn(2+)</name>
        <dbReference type="ChEBI" id="CHEBI:29105"/>
    </cofactor>
    <text evidence="5">Binds 1 zinc ion per subunit.</text>
</comment>